<dbReference type="InterPro" id="IPR011141">
    <property type="entry name" value="Polyketide_synthase_type-III"/>
</dbReference>
<evidence type="ECO:0000256" key="2">
    <source>
        <dbReference type="ARBA" id="ARBA00022679"/>
    </source>
</evidence>
<accession>A0A364K9Q5</accession>
<dbReference type="Gene3D" id="3.40.47.10">
    <property type="match status" value="2"/>
</dbReference>
<evidence type="ECO:0000259" key="6">
    <source>
        <dbReference type="Pfam" id="PF02797"/>
    </source>
</evidence>
<reference evidence="7 8" key="1">
    <citation type="submission" date="2018-06" db="EMBL/GenBank/DDBJ databases">
        <title>Thermoflavimicrobium daqus sp. nov., a thermophilic microbe isolated from Moutai-flavour Daqu.</title>
        <authorList>
            <person name="Wang X."/>
            <person name="Zhou H."/>
        </authorList>
    </citation>
    <scope>NUCLEOTIDE SEQUENCE [LARGE SCALE GENOMIC DNA]</scope>
    <source>
        <strain evidence="7 8">FBKL4.011</strain>
    </source>
</reference>
<dbReference type="PANTHER" id="PTHR11877">
    <property type="entry name" value="HYDROXYMETHYLGLUTARYL-COA SYNTHASE"/>
    <property type="match status" value="1"/>
</dbReference>
<dbReference type="AlphaFoldDB" id="A0A364K9Q5"/>
<dbReference type="InterPro" id="IPR012328">
    <property type="entry name" value="Chalcone/stilbene_synt_C"/>
</dbReference>
<dbReference type="InterPro" id="IPR016039">
    <property type="entry name" value="Thiolase-like"/>
</dbReference>
<evidence type="ECO:0000256" key="4">
    <source>
        <dbReference type="PIRSR" id="PIRSR000451-1"/>
    </source>
</evidence>
<protein>
    <submittedName>
        <fullName evidence="7">Type III polyketide synthase</fullName>
    </submittedName>
</protein>
<dbReference type="Pfam" id="PF00195">
    <property type="entry name" value="Chal_sti_synt_N"/>
    <property type="match status" value="1"/>
</dbReference>
<dbReference type="InterPro" id="IPR001099">
    <property type="entry name" value="Chalcone/stilbene_synt_N"/>
</dbReference>
<sequence length="359" mass="40522">MPRIISIGTAVPPYAYYQDEVKDFSYTLFRDSFPNIDRLIQIFSHTAINRRFFSMPREWFDTEHSFAERNQIYIDMASRLGEEAIRNCIEPIGMEISDIDHFIFVSTTGITTPSLDAHLINRLQMNPYVKRTPIWGLGCAGGVAGLARAYEYARAFPEQKVLLLALELCSLTFRRQDHSKSNLVATSLFADGAAAVLVSGRKMNIPIGPRIVTTQSRIWADSLDVMGWDLKDDGLKVIFSRDIPTLVRKQARCLIENFLAEENLDLGCIDSFIFHPGGRKVLEAYQDALELPKNKFQHAYSTLHDYGNMSSATVLFVLEKALQQSHRYGSYGLLAALGPGFSSELALISWDEEDNFESL</sequence>
<gene>
    <name evidence="7" type="ORF">DL897_03020</name>
</gene>
<reference evidence="7 8" key="2">
    <citation type="submission" date="2018-06" db="EMBL/GenBank/DDBJ databases">
        <authorList>
            <person name="Zhirakovskaya E."/>
        </authorList>
    </citation>
    <scope>NUCLEOTIDE SEQUENCE [LARGE SCALE GENOMIC DNA]</scope>
    <source>
        <strain evidence="7 8">FBKL4.011</strain>
    </source>
</reference>
<feature type="domain" description="Chalcone/stilbene synthase C-terminal" evidence="6">
    <location>
        <begin position="217"/>
        <end position="346"/>
    </location>
</feature>
<dbReference type="Pfam" id="PF02797">
    <property type="entry name" value="Chal_sti_synt_C"/>
    <property type="match status" value="1"/>
</dbReference>
<dbReference type="EMBL" id="QJKK01000001">
    <property type="protein sequence ID" value="RAL27023.1"/>
    <property type="molecule type" value="Genomic_DNA"/>
</dbReference>
<dbReference type="OrthoDB" id="9786288at2"/>
<feature type="domain" description="Chalcone/stilbene synthase N-terminal" evidence="5">
    <location>
        <begin position="4"/>
        <end position="199"/>
    </location>
</feature>
<proteinExistence type="inferred from homology"/>
<feature type="active site" description="Acyl-thioester intermediate" evidence="4">
    <location>
        <position position="139"/>
    </location>
</feature>
<dbReference type="Proteomes" id="UP000251213">
    <property type="component" value="Unassembled WGS sequence"/>
</dbReference>
<name>A0A364K9Q5_9BACL</name>
<dbReference type="PANTHER" id="PTHR11877:SF99">
    <property type="entry name" value="1,3,6,8-TETRAHYDROXYNAPHTHALENE SYNTHASE"/>
    <property type="match status" value="1"/>
</dbReference>
<evidence type="ECO:0000313" key="7">
    <source>
        <dbReference type="EMBL" id="RAL27023.1"/>
    </source>
</evidence>
<comment type="similarity">
    <text evidence="1">Belongs to the thiolase-like superfamily. Chalcone/stilbene synthases family.</text>
</comment>
<organism evidence="7 8">
    <name type="scientific">Thermoflavimicrobium daqui</name>
    <dbReference type="NCBI Taxonomy" id="2137476"/>
    <lineage>
        <taxon>Bacteria</taxon>
        <taxon>Bacillati</taxon>
        <taxon>Bacillota</taxon>
        <taxon>Bacilli</taxon>
        <taxon>Bacillales</taxon>
        <taxon>Thermoactinomycetaceae</taxon>
        <taxon>Thermoflavimicrobium</taxon>
    </lineage>
</organism>
<evidence type="ECO:0000313" key="8">
    <source>
        <dbReference type="Proteomes" id="UP000251213"/>
    </source>
</evidence>
<dbReference type="GO" id="GO:0016747">
    <property type="term" value="F:acyltransferase activity, transferring groups other than amino-acyl groups"/>
    <property type="evidence" value="ECO:0007669"/>
    <property type="project" value="InterPro"/>
</dbReference>
<evidence type="ECO:0000256" key="3">
    <source>
        <dbReference type="ARBA" id="ARBA00023315"/>
    </source>
</evidence>
<comment type="caution">
    <text evidence="7">The sequence shown here is derived from an EMBL/GenBank/DDBJ whole genome shotgun (WGS) entry which is preliminary data.</text>
</comment>
<dbReference type="GO" id="GO:0030639">
    <property type="term" value="P:polyketide biosynthetic process"/>
    <property type="evidence" value="ECO:0007669"/>
    <property type="project" value="TreeGrafter"/>
</dbReference>
<dbReference type="CDD" id="cd00831">
    <property type="entry name" value="CHS_like"/>
    <property type="match status" value="1"/>
</dbReference>
<evidence type="ECO:0000259" key="5">
    <source>
        <dbReference type="Pfam" id="PF00195"/>
    </source>
</evidence>
<dbReference type="RefSeq" id="WP_113657628.1">
    <property type="nucleotide sequence ID" value="NZ_KZ845663.1"/>
</dbReference>
<dbReference type="PIRSF" id="PIRSF000451">
    <property type="entry name" value="PKS_III"/>
    <property type="match status" value="1"/>
</dbReference>
<keyword evidence="3" id="KW-0012">Acyltransferase</keyword>
<keyword evidence="2" id="KW-0808">Transferase</keyword>
<dbReference type="SUPFAM" id="SSF53901">
    <property type="entry name" value="Thiolase-like"/>
    <property type="match status" value="2"/>
</dbReference>
<evidence type="ECO:0000256" key="1">
    <source>
        <dbReference type="ARBA" id="ARBA00005531"/>
    </source>
</evidence>
<keyword evidence="8" id="KW-1185">Reference proteome</keyword>